<dbReference type="Gramene" id="EOY03114">
    <property type="protein sequence ID" value="EOY03114"/>
    <property type="gene ID" value="TCM_017598"/>
</dbReference>
<organism evidence="1 2">
    <name type="scientific">Theobroma cacao</name>
    <name type="common">Cacao</name>
    <name type="synonym">Cocoa</name>
    <dbReference type="NCBI Taxonomy" id="3641"/>
    <lineage>
        <taxon>Eukaryota</taxon>
        <taxon>Viridiplantae</taxon>
        <taxon>Streptophyta</taxon>
        <taxon>Embryophyta</taxon>
        <taxon>Tracheophyta</taxon>
        <taxon>Spermatophyta</taxon>
        <taxon>Magnoliopsida</taxon>
        <taxon>eudicotyledons</taxon>
        <taxon>Gunneridae</taxon>
        <taxon>Pentapetalae</taxon>
        <taxon>rosids</taxon>
        <taxon>malvids</taxon>
        <taxon>Malvales</taxon>
        <taxon>Malvaceae</taxon>
        <taxon>Byttnerioideae</taxon>
        <taxon>Theobroma</taxon>
    </lineage>
</organism>
<accession>A0A061ELC9</accession>
<keyword evidence="2" id="KW-1185">Reference proteome</keyword>
<dbReference type="InParanoid" id="A0A061ELC9"/>
<proteinExistence type="predicted"/>
<dbReference type="Proteomes" id="UP000026915">
    <property type="component" value="Chromosome 4"/>
</dbReference>
<protein>
    <submittedName>
        <fullName evidence="1">Uncharacterized protein</fullName>
    </submittedName>
</protein>
<evidence type="ECO:0000313" key="1">
    <source>
        <dbReference type="EMBL" id="EOY03114.1"/>
    </source>
</evidence>
<dbReference type="EMBL" id="CM001882">
    <property type="protein sequence ID" value="EOY03114.1"/>
    <property type="molecule type" value="Genomic_DNA"/>
</dbReference>
<dbReference type="HOGENOM" id="CLU_1646751_0_0_1"/>
<reference evidence="1 2" key="1">
    <citation type="journal article" date="2013" name="Genome Biol.">
        <title>The genome sequence of the most widely cultivated cacao type and its use to identify candidate genes regulating pod color.</title>
        <authorList>
            <person name="Motamayor J.C."/>
            <person name="Mockaitis K."/>
            <person name="Schmutz J."/>
            <person name="Haiminen N."/>
            <person name="Iii D.L."/>
            <person name="Cornejo O."/>
            <person name="Findley S.D."/>
            <person name="Zheng P."/>
            <person name="Utro F."/>
            <person name="Royaert S."/>
            <person name="Saski C."/>
            <person name="Jenkins J."/>
            <person name="Podicheti R."/>
            <person name="Zhao M."/>
            <person name="Scheffler B.E."/>
            <person name="Stack J.C."/>
            <person name="Feltus F.A."/>
            <person name="Mustiga G.M."/>
            <person name="Amores F."/>
            <person name="Phillips W."/>
            <person name="Marelli J.P."/>
            <person name="May G.D."/>
            <person name="Shapiro H."/>
            <person name="Ma J."/>
            <person name="Bustamante C.D."/>
            <person name="Schnell R.J."/>
            <person name="Main D."/>
            <person name="Gilbert D."/>
            <person name="Parida L."/>
            <person name="Kuhn D.N."/>
        </authorList>
    </citation>
    <scope>NUCLEOTIDE SEQUENCE [LARGE SCALE GENOMIC DNA]</scope>
    <source>
        <strain evidence="2">cv. Matina 1-6</strain>
    </source>
</reference>
<gene>
    <name evidence="1" type="ORF">TCM_017598</name>
</gene>
<sequence>MIIVVSDVGDGTVVQDFMQENASSGEYSPIMGPGAVQTGSENGNVRITSSEACSCGKMEDYAENPPNLESTSSKCMYNKELSDVPSFPSVSGTNFTKIEIHPKVPRRRHSDTELSIDKILSLASDKAVDMWENDEALDDDAILVNFATSWERERRQTISQPLKTPLDEIQPSKLESKVRFGVFGFLS</sequence>
<evidence type="ECO:0000313" key="2">
    <source>
        <dbReference type="Proteomes" id="UP000026915"/>
    </source>
</evidence>
<dbReference type="AlphaFoldDB" id="A0A061ELC9"/>
<name>A0A061ELC9_THECC</name>